<dbReference type="SUPFAM" id="SSF55961">
    <property type="entry name" value="Bet v1-like"/>
    <property type="match status" value="2"/>
</dbReference>
<dbReference type="InterPro" id="IPR009057">
    <property type="entry name" value="Homeodomain-like_sf"/>
</dbReference>
<keyword evidence="5 9" id="KW-0238">DNA-binding</keyword>
<evidence type="ECO:0000256" key="10">
    <source>
        <dbReference type="RuleBase" id="RU000682"/>
    </source>
</evidence>
<dbReference type="GO" id="GO:0005634">
    <property type="term" value="C:nucleus"/>
    <property type="evidence" value="ECO:0007669"/>
    <property type="project" value="UniProtKB-SubCell"/>
</dbReference>
<dbReference type="AlphaFoldDB" id="A0AA39SQT9"/>
<evidence type="ECO:0000256" key="3">
    <source>
        <dbReference type="ARBA" id="ARBA00023015"/>
    </source>
</evidence>
<evidence type="ECO:0000256" key="8">
    <source>
        <dbReference type="ARBA" id="ARBA00023242"/>
    </source>
</evidence>
<evidence type="ECO:0000259" key="12">
    <source>
        <dbReference type="PROSITE" id="PS50071"/>
    </source>
</evidence>
<dbReference type="CDD" id="cd08875">
    <property type="entry name" value="START_ArGLABRA2_like"/>
    <property type="match status" value="1"/>
</dbReference>
<evidence type="ECO:0000256" key="5">
    <source>
        <dbReference type="ARBA" id="ARBA00023125"/>
    </source>
</evidence>
<dbReference type="GO" id="GO:0003677">
    <property type="term" value="F:DNA binding"/>
    <property type="evidence" value="ECO:0007669"/>
    <property type="project" value="UniProtKB-UniRule"/>
</dbReference>
<evidence type="ECO:0000256" key="11">
    <source>
        <dbReference type="SAM" id="MobiDB-lite"/>
    </source>
</evidence>
<dbReference type="Gene3D" id="1.10.10.60">
    <property type="entry name" value="Homeodomain-like"/>
    <property type="match status" value="2"/>
</dbReference>
<keyword evidence="15" id="KW-1185">Reference proteome</keyword>
<feature type="domain" description="Homeobox" evidence="12">
    <location>
        <begin position="742"/>
        <end position="786"/>
    </location>
</feature>
<dbReference type="Proteomes" id="UP001168877">
    <property type="component" value="Unassembled WGS sequence"/>
</dbReference>
<dbReference type="Pfam" id="PF25797">
    <property type="entry name" value="PDF2_C"/>
    <property type="match status" value="1"/>
</dbReference>
<dbReference type="SMART" id="SM00389">
    <property type="entry name" value="HOX"/>
    <property type="match status" value="1"/>
</dbReference>
<evidence type="ECO:0000256" key="6">
    <source>
        <dbReference type="ARBA" id="ARBA00023155"/>
    </source>
</evidence>
<dbReference type="GO" id="GO:0008289">
    <property type="term" value="F:lipid binding"/>
    <property type="evidence" value="ECO:0007669"/>
    <property type="project" value="InterPro"/>
</dbReference>
<dbReference type="SUPFAM" id="SSF46689">
    <property type="entry name" value="Homeodomain-like"/>
    <property type="match status" value="2"/>
</dbReference>
<dbReference type="EMBL" id="JAUESC010000004">
    <property type="protein sequence ID" value="KAK0595178.1"/>
    <property type="molecule type" value="Genomic_DNA"/>
</dbReference>
<feature type="region of interest" description="Disordered" evidence="11">
    <location>
        <begin position="681"/>
        <end position="754"/>
    </location>
</feature>
<evidence type="ECO:0000313" key="14">
    <source>
        <dbReference type="EMBL" id="KAK0595178.1"/>
    </source>
</evidence>
<feature type="compositionally biased region" description="Basic and acidic residues" evidence="11">
    <location>
        <begin position="45"/>
        <end position="57"/>
    </location>
</feature>
<feature type="domain" description="Homeobox" evidence="12">
    <location>
        <begin position="54"/>
        <end position="114"/>
    </location>
</feature>
<gene>
    <name evidence="14" type="ORF">LWI29_004294</name>
</gene>
<dbReference type="CDD" id="cd00086">
    <property type="entry name" value="homeodomain"/>
    <property type="match status" value="2"/>
</dbReference>
<name>A0AA39SQT9_ACESA</name>
<feature type="region of interest" description="Disordered" evidence="11">
    <location>
        <begin position="766"/>
        <end position="786"/>
    </location>
</feature>
<protein>
    <submittedName>
        <fullName evidence="14">Uncharacterized protein</fullName>
    </submittedName>
</protein>
<keyword evidence="7" id="KW-0804">Transcription</keyword>
<keyword evidence="8 9" id="KW-0539">Nucleus</keyword>
<dbReference type="PROSITE" id="PS50071">
    <property type="entry name" value="HOMEOBOX_2"/>
    <property type="match status" value="2"/>
</dbReference>
<feature type="compositionally biased region" description="Basic and acidic residues" evidence="11">
    <location>
        <begin position="11"/>
        <end position="38"/>
    </location>
</feature>
<evidence type="ECO:0000256" key="7">
    <source>
        <dbReference type="ARBA" id="ARBA00023163"/>
    </source>
</evidence>
<feature type="DNA-binding region" description="Homeobox" evidence="9">
    <location>
        <begin position="56"/>
        <end position="115"/>
    </location>
</feature>
<dbReference type="InterPro" id="IPR057993">
    <property type="entry name" value="HD-Zip_IV_C"/>
</dbReference>
<comment type="similarity">
    <text evidence="2">Belongs to the HD-ZIP homeobox family. Class IV subfamily.</text>
</comment>
<sequence length="786" mass="87847">MEGEGETGLQGDHHHDPGLEAQNREEGDESRSGRDNNIERVGLGNDHDHSEVQEPPRKKCHRHTTQQIQVLESFFKEFSHPGEEQRNDLGAQLGLESKQIKFWFQNKRTQMKTQSERQGNVMLKQEHSKIRAENEMLKKAMRNHLCTNCGSRVAMSGGGGGGINFEIERLRFENAQLKDKFNSIFMFASRFLGRPISSLSSSDGEGTSAAPPPPPPMEVGVVGNRGIPFDKNVLVELAVAATDILNKLAQPDTPLWIGTLDGGKEVLNREEYLRVFPRFDIQPNGFMFEASRQSGGVLINSLALVETLMDSMYAEVRVLTPFVPVRQLKFIRFSKQHTEGLWSVVDVSIDINQEGTNAACRRLPSGCIVQDLPNNCSWVTWIEHSEYDEGVIQFLCRPLVRSGWGFGAWRWFANLQRQCECLSILMSTAKIAEHPSGIGPDGRKSFLALAQRMMYNFSSGVCVSSLRKWDKLCVEGVPEEFRVLTRKSRNDPGEPTGIVLSVATSIWLPTTKQRLFDFLSNQRMRNRWDILSIDGQMQGIAHIFTGHDAGNCVSILRYEGGNPADDPTILLQETRNDASGSLVVYTPLDLHSVNMVMDGADSSLVAVLPSGFTIYPDGHTGHGTTSNDNEGSNFNETAGGCILTILFQILINNQPNNNISVESVETVSKFITCTIRKIKEEEKEENGRRRGEGEIGLQGDLRDPGLQVHNREEGDESMSGWAANNVEGVGLGNDHDNSEDQEPPRKKYHRHTTQQIHVLESFFKEFPHPNEEQRNNLGVQLGLESR</sequence>
<evidence type="ECO:0000256" key="9">
    <source>
        <dbReference type="PROSITE-ProRule" id="PRU00108"/>
    </source>
</evidence>
<dbReference type="InterPro" id="IPR042160">
    <property type="entry name" value="HD-Zip_IV"/>
</dbReference>
<organism evidence="14 15">
    <name type="scientific">Acer saccharum</name>
    <name type="common">Sugar maple</name>
    <dbReference type="NCBI Taxonomy" id="4024"/>
    <lineage>
        <taxon>Eukaryota</taxon>
        <taxon>Viridiplantae</taxon>
        <taxon>Streptophyta</taxon>
        <taxon>Embryophyta</taxon>
        <taxon>Tracheophyta</taxon>
        <taxon>Spermatophyta</taxon>
        <taxon>Magnoliopsida</taxon>
        <taxon>eudicotyledons</taxon>
        <taxon>Gunneridae</taxon>
        <taxon>Pentapetalae</taxon>
        <taxon>rosids</taxon>
        <taxon>malvids</taxon>
        <taxon>Sapindales</taxon>
        <taxon>Sapindaceae</taxon>
        <taxon>Hippocastanoideae</taxon>
        <taxon>Acereae</taxon>
        <taxon>Acer</taxon>
    </lineage>
</organism>
<reference evidence="14" key="2">
    <citation type="submission" date="2023-06" db="EMBL/GenBank/DDBJ databases">
        <authorList>
            <person name="Swenson N.G."/>
            <person name="Wegrzyn J.L."/>
            <person name="Mcevoy S.L."/>
        </authorList>
    </citation>
    <scope>NUCLEOTIDE SEQUENCE</scope>
    <source>
        <strain evidence="14">NS2018</strain>
        <tissue evidence="14">Leaf</tissue>
    </source>
</reference>
<dbReference type="PROSITE" id="PS50848">
    <property type="entry name" value="START"/>
    <property type="match status" value="1"/>
</dbReference>
<evidence type="ECO:0000313" key="15">
    <source>
        <dbReference type="Proteomes" id="UP001168877"/>
    </source>
</evidence>
<evidence type="ECO:0000256" key="2">
    <source>
        <dbReference type="ARBA" id="ARBA00006789"/>
    </source>
</evidence>
<keyword evidence="3" id="KW-0805">Transcription regulation</keyword>
<reference evidence="14" key="1">
    <citation type="journal article" date="2022" name="Plant J.">
        <title>Strategies of tolerance reflected in two North American maple genomes.</title>
        <authorList>
            <person name="McEvoy S.L."/>
            <person name="Sezen U.U."/>
            <person name="Trouern-Trend A."/>
            <person name="McMahon S.M."/>
            <person name="Schaberg P.G."/>
            <person name="Yang J."/>
            <person name="Wegrzyn J.L."/>
            <person name="Swenson N.G."/>
        </authorList>
    </citation>
    <scope>NUCLEOTIDE SEQUENCE</scope>
    <source>
        <strain evidence="14">NS2018</strain>
    </source>
</reference>
<proteinExistence type="inferred from homology"/>
<dbReference type="Pfam" id="PF01852">
    <property type="entry name" value="START"/>
    <property type="match status" value="1"/>
</dbReference>
<keyword evidence="6 9" id="KW-0371">Homeobox</keyword>
<dbReference type="SMART" id="SM00234">
    <property type="entry name" value="START"/>
    <property type="match status" value="1"/>
</dbReference>
<dbReference type="InterPro" id="IPR002913">
    <property type="entry name" value="START_lipid-bd_dom"/>
</dbReference>
<comment type="caution">
    <text evidence="14">The sequence shown here is derived from an EMBL/GenBank/DDBJ whole genome shotgun (WGS) entry which is preliminary data.</text>
</comment>
<dbReference type="InterPro" id="IPR001356">
    <property type="entry name" value="HD"/>
</dbReference>
<dbReference type="PANTHER" id="PTHR45654:SF107">
    <property type="entry name" value="HOMEOBOX-LEUCINE ZIPPER PROTEIN ANTHOCYANINLESS 2-LIKE ISOFORM X1"/>
    <property type="match status" value="1"/>
</dbReference>
<dbReference type="FunFam" id="1.10.10.60:FF:000229">
    <property type="entry name" value="Homeobox-leucine zipper protein HDG1"/>
    <property type="match status" value="1"/>
</dbReference>
<feature type="compositionally biased region" description="Basic and acidic residues" evidence="11">
    <location>
        <begin position="733"/>
        <end position="745"/>
    </location>
</feature>
<accession>A0AA39SQT9</accession>
<evidence type="ECO:0000259" key="13">
    <source>
        <dbReference type="PROSITE" id="PS50848"/>
    </source>
</evidence>
<feature type="region of interest" description="Disordered" evidence="11">
    <location>
        <begin position="1"/>
        <end position="65"/>
    </location>
</feature>
<feature type="domain" description="START" evidence="13">
    <location>
        <begin position="234"/>
        <end position="424"/>
    </location>
</feature>
<dbReference type="Pfam" id="PF00046">
    <property type="entry name" value="Homeodomain"/>
    <property type="match status" value="2"/>
</dbReference>
<evidence type="ECO:0000256" key="4">
    <source>
        <dbReference type="ARBA" id="ARBA00023054"/>
    </source>
</evidence>
<feature type="compositionally biased region" description="Basic and acidic residues" evidence="11">
    <location>
        <begin position="681"/>
        <end position="693"/>
    </location>
</feature>
<comment type="subcellular location">
    <subcellularLocation>
        <location evidence="1 9 10">Nucleus</location>
    </subcellularLocation>
</comment>
<evidence type="ECO:0000256" key="1">
    <source>
        <dbReference type="ARBA" id="ARBA00004123"/>
    </source>
</evidence>
<keyword evidence="4" id="KW-0175">Coiled coil</keyword>
<dbReference type="PANTHER" id="PTHR45654">
    <property type="entry name" value="HOMEOBOX-LEUCINE ZIPPER PROTEIN MERISTEM L1"/>
    <property type="match status" value="1"/>
</dbReference>